<dbReference type="Pfam" id="PF00011">
    <property type="entry name" value="HSP20"/>
    <property type="match status" value="1"/>
</dbReference>
<evidence type="ECO:0000256" key="1">
    <source>
        <dbReference type="ARBA" id="ARBA00023016"/>
    </source>
</evidence>
<protein>
    <submittedName>
        <fullName evidence="4">IbpA Molecular chaperone (Small heat shock protein)</fullName>
    </submittedName>
</protein>
<dbReference type="PANTHER" id="PTHR47062:SF1">
    <property type="entry name" value="SMALL HEAT SHOCK PROTEIN IBPA"/>
    <property type="match status" value="1"/>
</dbReference>
<gene>
    <name evidence="3" type="ORF">UFOVP429_95</name>
    <name evidence="4" type="ORF">UFOVP696_72</name>
</gene>
<proteinExistence type="predicted"/>
<evidence type="ECO:0000259" key="2">
    <source>
        <dbReference type="PROSITE" id="PS01031"/>
    </source>
</evidence>
<evidence type="ECO:0000313" key="3">
    <source>
        <dbReference type="EMBL" id="CAB4148074.1"/>
    </source>
</evidence>
<evidence type="ECO:0000313" key="4">
    <source>
        <dbReference type="EMBL" id="CAB4158204.1"/>
    </source>
</evidence>
<dbReference type="EMBL" id="LR796484">
    <property type="protein sequence ID" value="CAB4148074.1"/>
    <property type="molecule type" value="Genomic_DNA"/>
</dbReference>
<feature type="domain" description="SHSP" evidence="2">
    <location>
        <begin position="56"/>
        <end position="165"/>
    </location>
</feature>
<dbReference type="PANTHER" id="PTHR47062">
    <property type="match status" value="1"/>
</dbReference>
<dbReference type="InterPro" id="IPR037913">
    <property type="entry name" value="ACD_IbpA/B"/>
</dbReference>
<dbReference type="CDD" id="cd06470">
    <property type="entry name" value="ACD_IbpA-B_like"/>
    <property type="match status" value="1"/>
</dbReference>
<dbReference type="InterPro" id="IPR008978">
    <property type="entry name" value="HSP20-like_chaperone"/>
</dbReference>
<dbReference type="EMBL" id="LR796666">
    <property type="protein sequence ID" value="CAB4158204.1"/>
    <property type="molecule type" value="Genomic_DNA"/>
</dbReference>
<dbReference type="PROSITE" id="PS01031">
    <property type="entry name" value="SHSP"/>
    <property type="match status" value="1"/>
</dbReference>
<sequence length="165" mass="18886">MASGYPAHQWEPKLNPKLTPAFAHKIVNNQASLNDILSNQFFLGFQDQIQRWSTLPMKQSTFPPYNLLRLDENTYTVELALAGYSKEDVEITVEKDLLIVKSVEKVEETDTEVLHQGIAKRLWSQRFVLGEYMVVKGATLKDGLLTITVERELPEELKPKTIKIK</sequence>
<reference evidence="4" key="1">
    <citation type="submission" date="2020-04" db="EMBL/GenBank/DDBJ databases">
        <authorList>
            <person name="Chiriac C."/>
            <person name="Salcher M."/>
            <person name="Ghai R."/>
            <person name="Kavagutti S V."/>
        </authorList>
    </citation>
    <scope>NUCLEOTIDE SEQUENCE</scope>
</reference>
<organism evidence="4">
    <name type="scientific">uncultured Caudovirales phage</name>
    <dbReference type="NCBI Taxonomy" id="2100421"/>
    <lineage>
        <taxon>Viruses</taxon>
        <taxon>Duplodnaviria</taxon>
        <taxon>Heunggongvirae</taxon>
        <taxon>Uroviricota</taxon>
        <taxon>Caudoviricetes</taxon>
        <taxon>Peduoviridae</taxon>
        <taxon>Maltschvirus</taxon>
        <taxon>Maltschvirus maltsch</taxon>
    </lineage>
</organism>
<dbReference type="InterPro" id="IPR002068">
    <property type="entry name" value="A-crystallin/Hsp20_dom"/>
</dbReference>
<keyword evidence="1 4" id="KW-0346">Stress response</keyword>
<dbReference type="SUPFAM" id="SSF49764">
    <property type="entry name" value="HSP20-like chaperones"/>
    <property type="match status" value="1"/>
</dbReference>
<name>A0A6J5NSS5_9CAUD</name>
<accession>A0A6J5NSS5</accession>
<dbReference type="Gene3D" id="2.60.40.790">
    <property type="match status" value="1"/>
</dbReference>